<dbReference type="AlphaFoldDB" id="A0AAX1WC42"/>
<comment type="caution">
    <text evidence="1">The sequence shown here is derived from an EMBL/GenBank/DDBJ whole genome shotgun (WGS) entry which is preliminary data.</text>
</comment>
<dbReference type="EMBL" id="NEYZ02000088">
    <property type="protein sequence ID" value="RNT34569.1"/>
    <property type="molecule type" value="Genomic_DNA"/>
</dbReference>
<dbReference type="PANTHER" id="PTHR36154:SF1">
    <property type="entry name" value="DNA-BINDING TRANSCRIPTIONAL ACTIVATOR ALPA"/>
    <property type="match status" value="1"/>
</dbReference>
<gene>
    <name evidence="1" type="ORF">B9059_021690</name>
</gene>
<organism evidence="1 2">
    <name type="scientific">Enterobacter roggenkampii</name>
    <dbReference type="NCBI Taxonomy" id="1812935"/>
    <lineage>
        <taxon>Bacteria</taxon>
        <taxon>Pseudomonadati</taxon>
        <taxon>Pseudomonadota</taxon>
        <taxon>Gammaproteobacteria</taxon>
        <taxon>Enterobacterales</taxon>
        <taxon>Enterobacteriaceae</taxon>
        <taxon>Enterobacter</taxon>
        <taxon>Enterobacter cloacae complex</taxon>
    </lineage>
</organism>
<dbReference type="InterPro" id="IPR052931">
    <property type="entry name" value="Prophage_regulatory_activator"/>
</dbReference>
<dbReference type="SUPFAM" id="SSF46955">
    <property type="entry name" value="Putative DNA-binding domain"/>
    <property type="match status" value="1"/>
</dbReference>
<dbReference type="InterPro" id="IPR009061">
    <property type="entry name" value="DNA-bd_dom_put_sf"/>
</dbReference>
<accession>A0AAX1WC42</accession>
<dbReference type="InterPro" id="IPR010260">
    <property type="entry name" value="AlpA"/>
</dbReference>
<dbReference type="PANTHER" id="PTHR36154">
    <property type="entry name" value="DNA-BINDING TRANSCRIPTIONAL ACTIVATOR ALPA"/>
    <property type="match status" value="1"/>
</dbReference>
<dbReference type="Proteomes" id="UP000286098">
    <property type="component" value="Unassembled WGS sequence"/>
</dbReference>
<evidence type="ECO:0000313" key="2">
    <source>
        <dbReference type="Proteomes" id="UP000286098"/>
    </source>
</evidence>
<dbReference type="Pfam" id="PF05930">
    <property type="entry name" value="Phage_AlpA"/>
    <property type="match status" value="1"/>
</dbReference>
<name>A0AAX1WC42_9ENTR</name>
<dbReference type="Gene3D" id="1.10.238.160">
    <property type="match status" value="1"/>
</dbReference>
<evidence type="ECO:0000313" key="1">
    <source>
        <dbReference type="EMBL" id="RNT34569.1"/>
    </source>
</evidence>
<protein>
    <submittedName>
        <fullName evidence="1">AlpA family phage regulatory protein</fullName>
    </submittedName>
</protein>
<proteinExistence type="predicted"/>
<reference evidence="1 2" key="1">
    <citation type="submission" date="2018-10" db="EMBL/GenBank/DDBJ databases">
        <authorList>
            <person name="Vanduin D."/>
            <person name="Fouts D."/>
            <person name="Wright M."/>
            <person name="Sutton G."/>
            <person name="Nguyen K."/>
            <person name="Kreiswirth B."/>
            <person name="Chen L."/>
            <person name="Rojas L."/>
            <person name="Hujer A."/>
            <person name="Hujer K."/>
            <person name="Bonomo R."/>
            <person name="Adams M."/>
        </authorList>
    </citation>
    <scope>NUCLEOTIDE SEQUENCE [LARGE SCALE GENOMIC DNA]</scope>
    <source>
        <strain evidence="1 2">CRK0054</strain>
    </source>
</reference>
<sequence>MNIYLMDLKEVCRTVGFKKTAIYKWMNAGEFPNSIKIGSSVRWVSTEVEAWITEKVRASREDK</sequence>